<proteinExistence type="predicted"/>
<dbReference type="Proteomes" id="UP000481360">
    <property type="component" value="Unassembled WGS sequence"/>
</dbReference>
<dbReference type="EMBL" id="JAAMPJ010000007">
    <property type="protein sequence ID" value="NGY62528.1"/>
    <property type="molecule type" value="Genomic_DNA"/>
</dbReference>
<reference evidence="1 2" key="1">
    <citation type="submission" date="2020-03" db="EMBL/GenBank/DDBJ databases">
        <title>Isolation and identification of active actinomycetes.</title>
        <authorList>
            <person name="Sun X."/>
        </authorList>
    </citation>
    <scope>NUCLEOTIDE SEQUENCE [LARGE SCALE GENOMIC DNA]</scope>
    <source>
        <strain evidence="1 2">NEAU-D13</strain>
    </source>
</reference>
<accession>A0A7C9RTL8</accession>
<evidence type="ECO:0000313" key="2">
    <source>
        <dbReference type="Proteomes" id="UP000481360"/>
    </source>
</evidence>
<dbReference type="AlphaFoldDB" id="A0A7C9RTL8"/>
<organism evidence="1 2">
    <name type="scientific">Lentzea alba</name>
    <dbReference type="NCBI Taxonomy" id="2714351"/>
    <lineage>
        <taxon>Bacteria</taxon>
        <taxon>Bacillati</taxon>
        <taxon>Actinomycetota</taxon>
        <taxon>Actinomycetes</taxon>
        <taxon>Pseudonocardiales</taxon>
        <taxon>Pseudonocardiaceae</taxon>
        <taxon>Lentzea</taxon>
    </lineage>
</organism>
<sequence>MSRSAVRIRVGRLEHRRLDEVAVLAADARALALFVVHEQTCLRIRARP</sequence>
<name>A0A7C9RTL8_9PSEU</name>
<dbReference type="RefSeq" id="WP_166050035.1">
    <property type="nucleotide sequence ID" value="NZ_JAAMPJ010000007.1"/>
</dbReference>
<gene>
    <name evidence="1" type="ORF">G7043_26755</name>
</gene>
<protein>
    <submittedName>
        <fullName evidence="1">Uncharacterized protein</fullName>
    </submittedName>
</protein>
<keyword evidence="2" id="KW-1185">Reference proteome</keyword>
<evidence type="ECO:0000313" key="1">
    <source>
        <dbReference type="EMBL" id="NGY62528.1"/>
    </source>
</evidence>
<comment type="caution">
    <text evidence="1">The sequence shown here is derived from an EMBL/GenBank/DDBJ whole genome shotgun (WGS) entry which is preliminary data.</text>
</comment>